<evidence type="ECO:0000259" key="1">
    <source>
        <dbReference type="Pfam" id="PF19783"/>
    </source>
</evidence>
<sequence>MKQLIAISLLLCGLNLHAQKPENYDIYLKGGWNTKSESDARFEQYGINAKLLTIPIQQGQKGVFMLRGSYDLARIDINNQLMMPHRLEQFHSAGLMLTYFKRLQKTGWSFTGLLIPQLNSNFSQSLNSNDFYLNAAALLSYSATPRSRLTFGLTYASTLGFPAPIPIISYWKSWADRWEMNLGFPRLGITRRLNDKNKLALLADLNGYNGNIGHGIADDRFTAGRVAKRISYVDVITGLEWLHKFDHYQLRLKTSYAVYRKFQLQTDDYDTAWEFDMNKGLNIGLEVGFNL</sequence>
<dbReference type="AlphaFoldDB" id="A0A2T5C2Q8"/>
<keyword evidence="3" id="KW-1185">Reference proteome</keyword>
<name>A0A2T5C2Q8_9BACT</name>
<reference evidence="2 3" key="1">
    <citation type="submission" date="2018-04" db="EMBL/GenBank/DDBJ databases">
        <title>Genomic Encyclopedia of Archaeal and Bacterial Type Strains, Phase II (KMG-II): from individual species to whole genera.</title>
        <authorList>
            <person name="Goeker M."/>
        </authorList>
    </citation>
    <scope>NUCLEOTIDE SEQUENCE [LARGE SCALE GENOMIC DNA]</scope>
    <source>
        <strain evidence="2 3">DSM 28823</strain>
    </source>
</reference>
<comment type="caution">
    <text evidence="2">The sequence shown here is derived from an EMBL/GenBank/DDBJ whole genome shotgun (WGS) entry which is preliminary data.</text>
</comment>
<dbReference type="Pfam" id="PF19783">
    <property type="entry name" value="DUF6268"/>
    <property type="match status" value="1"/>
</dbReference>
<protein>
    <recommendedName>
        <fullName evidence="1">DUF6268 domain-containing protein</fullName>
    </recommendedName>
</protein>
<accession>A0A2T5C2Q8</accession>
<gene>
    <name evidence="2" type="ORF">C8N47_106140</name>
</gene>
<evidence type="ECO:0000313" key="2">
    <source>
        <dbReference type="EMBL" id="PTN09040.1"/>
    </source>
</evidence>
<feature type="domain" description="DUF6268" evidence="1">
    <location>
        <begin position="34"/>
        <end position="278"/>
    </location>
</feature>
<dbReference type="Proteomes" id="UP000243525">
    <property type="component" value="Unassembled WGS sequence"/>
</dbReference>
<dbReference type="InterPro" id="IPR046235">
    <property type="entry name" value="DUF6268"/>
</dbReference>
<dbReference type="OrthoDB" id="1114906at2"/>
<organism evidence="2 3">
    <name type="scientific">Mangrovibacterium marinum</name>
    <dbReference type="NCBI Taxonomy" id="1639118"/>
    <lineage>
        <taxon>Bacteria</taxon>
        <taxon>Pseudomonadati</taxon>
        <taxon>Bacteroidota</taxon>
        <taxon>Bacteroidia</taxon>
        <taxon>Marinilabiliales</taxon>
        <taxon>Prolixibacteraceae</taxon>
        <taxon>Mangrovibacterium</taxon>
    </lineage>
</organism>
<proteinExistence type="predicted"/>
<dbReference type="EMBL" id="QAAD01000006">
    <property type="protein sequence ID" value="PTN09040.1"/>
    <property type="molecule type" value="Genomic_DNA"/>
</dbReference>
<dbReference type="RefSeq" id="WP_107821952.1">
    <property type="nucleotide sequence ID" value="NZ_OY782574.1"/>
</dbReference>
<evidence type="ECO:0000313" key="3">
    <source>
        <dbReference type="Proteomes" id="UP000243525"/>
    </source>
</evidence>